<dbReference type="Proteomes" id="UP001176961">
    <property type="component" value="Unassembled WGS sequence"/>
</dbReference>
<gene>
    <name evidence="3" type="ORF">CYNAS_LOCUS12160</name>
</gene>
<accession>A0AA36GXW7</accession>
<evidence type="ECO:0000313" key="3">
    <source>
        <dbReference type="EMBL" id="CAJ0600177.1"/>
    </source>
</evidence>
<dbReference type="InterPro" id="IPR003226">
    <property type="entry name" value="MYG1_exonuclease"/>
</dbReference>
<dbReference type="PANTHER" id="PTHR11215:SF1">
    <property type="entry name" value="MYG1 EXONUCLEASE"/>
    <property type="match status" value="1"/>
</dbReference>
<name>A0AA36GXW7_CYLNA</name>
<evidence type="ECO:0000313" key="4">
    <source>
        <dbReference type="Proteomes" id="UP001176961"/>
    </source>
</evidence>
<feature type="region of interest" description="Disordered" evidence="2">
    <location>
        <begin position="145"/>
        <end position="172"/>
    </location>
</feature>
<keyword evidence="4" id="KW-1185">Reference proteome</keyword>
<dbReference type="GO" id="GO:0005634">
    <property type="term" value="C:nucleus"/>
    <property type="evidence" value="ECO:0007669"/>
    <property type="project" value="TreeGrafter"/>
</dbReference>
<organism evidence="3 4">
    <name type="scientific">Cylicocyclus nassatus</name>
    <name type="common">Nematode worm</name>
    <dbReference type="NCBI Taxonomy" id="53992"/>
    <lineage>
        <taxon>Eukaryota</taxon>
        <taxon>Metazoa</taxon>
        <taxon>Ecdysozoa</taxon>
        <taxon>Nematoda</taxon>
        <taxon>Chromadorea</taxon>
        <taxon>Rhabditida</taxon>
        <taxon>Rhabditina</taxon>
        <taxon>Rhabditomorpha</taxon>
        <taxon>Strongyloidea</taxon>
        <taxon>Strongylidae</taxon>
        <taxon>Cylicocyclus</taxon>
    </lineage>
</organism>
<comment type="caution">
    <text evidence="3">The sequence shown here is derived from an EMBL/GenBank/DDBJ whole genome shotgun (WGS) entry which is preliminary data.</text>
</comment>
<dbReference type="GO" id="GO:0005737">
    <property type="term" value="C:cytoplasm"/>
    <property type="evidence" value="ECO:0007669"/>
    <property type="project" value="TreeGrafter"/>
</dbReference>
<protein>
    <submittedName>
        <fullName evidence="3">Uncharacterized protein</fullName>
    </submittedName>
</protein>
<dbReference type="EMBL" id="CATQJL010000223">
    <property type="protein sequence ID" value="CAJ0600177.1"/>
    <property type="molecule type" value="Genomic_DNA"/>
</dbReference>
<evidence type="ECO:0000256" key="2">
    <source>
        <dbReference type="SAM" id="MobiDB-lite"/>
    </source>
</evidence>
<evidence type="ECO:0000256" key="1">
    <source>
        <dbReference type="ARBA" id="ARBA00010105"/>
    </source>
</evidence>
<proteinExistence type="inferred from homology"/>
<sequence length="172" mass="19068">MRTRDRAVLAKCDVIVDVGGVHDHSKKRYDHHQLEFNETMQTLGILDFSTRLSSAGLIYAHYGKQLIAEILDSSHDDKMVYIFFRKLYETFVEAIDAIDNGIHSMMAHPGFIGGNKAFEGALAMAKKALEIGDAELAARSENGQELKKMKLDNEQAVSSTEQAVSSTVEPAH</sequence>
<dbReference type="Pfam" id="PF03690">
    <property type="entry name" value="MYG1_exonuc"/>
    <property type="match status" value="1"/>
</dbReference>
<reference evidence="3" key="1">
    <citation type="submission" date="2023-07" db="EMBL/GenBank/DDBJ databases">
        <authorList>
            <consortium name="CYATHOMIX"/>
        </authorList>
    </citation>
    <scope>NUCLEOTIDE SEQUENCE</scope>
    <source>
        <strain evidence="3">N/A</strain>
    </source>
</reference>
<dbReference type="PANTHER" id="PTHR11215">
    <property type="entry name" value="METAL DEPENDENT HYDROLASE - RELATED"/>
    <property type="match status" value="1"/>
</dbReference>
<feature type="compositionally biased region" description="Polar residues" evidence="2">
    <location>
        <begin position="155"/>
        <end position="172"/>
    </location>
</feature>
<comment type="similarity">
    <text evidence="1">Belongs to the MYG1 family.</text>
</comment>
<dbReference type="AlphaFoldDB" id="A0AA36GXW7"/>